<dbReference type="Proteomes" id="UP000297741">
    <property type="component" value="Unassembled WGS sequence"/>
</dbReference>
<reference evidence="2 3" key="1">
    <citation type="submission" date="2018-11" db="EMBL/GenBank/DDBJ databases">
        <title>Tabrizicola sp. isolated from sediment of alpine lake.</title>
        <authorList>
            <person name="Liu Z."/>
        </authorList>
    </citation>
    <scope>NUCLEOTIDE SEQUENCE [LARGE SCALE GENOMIC DNA]</scope>
    <source>
        <strain evidence="2 3">DRYC-M-16</strain>
    </source>
</reference>
<organism evidence="2 3">
    <name type="scientific">Pseudotabrizicola sediminis</name>
    <dbReference type="NCBI Taxonomy" id="2486418"/>
    <lineage>
        <taxon>Bacteria</taxon>
        <taxon>Pseudomonadati</taxon>
        <taxon>Pseudomonadota</taxon>
        <taxon>Alphaproteobacteria</taxon>
        <taxon>Rhodobacterales</taxon>
        <taxon>Paracoccaceae</taxon>
        <taxon>Pseudotabrizicola</taxon>
    </lineage>
</organism>
<evidence type="ECO:0000313" key="3">
    <source>
        <dbReference type="Proteomes" id="UP000297741"/>
    </source>
</evidence>
<feature type="region of interest" description="Disordered" evidence="1">
    <location>
        <begin position="30"/>
        <end position="49"/>
    </location>
</feature>
<keyword evidence="2" id="KW-0969">Cilium</keyword>
<keyword evidence="2" id="KW-0282">Flagellum</keyword>
<protein>
    <submittedName>
        <fullName evidence="2">Flagellar basal body-associated protein FliL</fullName>
    </submittedName>
</protein>
<dbReference type="RefSeq" id="WP_135433208.1">
    <property type="nucleotide sequence ID" value="NZ_RPEM01000013.1"/>
</dbReference>
<keyword evidence="3" id="KW-1185">Reference proteome</keyword>
<sequence length="161" mass="17249">MRKLLPLLLIMIGAGAGLGAGLYLRPAPPVAEGETDPAAEGDAHAAGARQSPEQLPEFVKLTNQFVVPLVEKNQIASLVIISLSIEVTPGGTDQVYAKEPKLRDEILQRLFDHANTGGFRGTFTDADNLVILRNGLTEVARDVLGNIVKTVLITDIIRQDS</sequence>
<keyword evidence="2" id="KW-0966">Cell projection</keyword>
<comment type="caution">
    <text evidence="2">The sequence shown here is derived from an EMBL/GenBank/DDBJ whole genome shotgun (WGS) entry which is preliminary data.</text>
</comment>
<accession>A0ABY2KM38</accession>
<proteinExistence type="predicted"/>
<gene>
    <name evidence="2" type="ORF">EEB11_16515</name>
</gene>
<dbReference type="EMBL" id="RPEM01000013">
    <property type="protein sequence ID" value="TGD41952.1"/>
    <property type="molecule type" value="Genomic_DNA"/>
</dbReference>
<name>A0ABY2KM38_9RHOB</name>
<evidence type="ECO:0000256" key="1">
    <source>
        <dbReference type="SAM" id="MobiDB-lite"/>
    </source>
</evidence>
<evidence type="ECO:0000313" key="2">
    <source>
        <dbReference type="EMBL" id="TGD41952.1"/>
    </source>
</evidence>